<evidence type="ECO:0000256" key="6">
    <source>
        <dbReference type="ARBA" id="ARBA00022917"/>
    </source>
</evidence>
<accession>A0A2M7VL30</accession>
<gene>
    <name evidence="7 12" type="primary">efp</name>
    <name evidence="12" type="ORF">COX73_00185</name>
</gene>
<protein>
    <recommendedName>
        <fullName evidence="7 8">Elongation factor P</fullName>
        <shortName evidence="7">EF-P</shortName>
    </recommendedName>
</protein>
<dbReference type="HAMAP" id="MF_00141">
    <property type="entry name" value="EF_P"/>
    <property type="match status" value="1"/>
</dbReference>
<dbReference type="Gene3D" id="2.40.50.140">
    <property type="entry name" value="Nucleic acid-binding proteins"/>
    <property type="match status" value="2"/>
</dbReference>
<evidence type="ECO:0000313" key="13">
    <source>
        <dbReference type="Proteomes" id="UP000231469"/>
    </source>
</evidence>
<dbReference type="PANTHER" id="PTHR30053">
    <property type="entry name" value="ELONGATION FACTOR P"/>
    <property type="match status" value="1"/>
</dbReference>
<dbReference type="CDD" id="cd04470">
    <property type="entry name" value="S1_EF-P_repeat_1"/>
    <property type="match status" value="1"/>
</dbReference>
<comment type="caution">
    <text evidence="12">The sequence shown here is derived from an EMBL/GenBank/DDBJ whole genome shotgun (WGS) entry which is preliminary data.</text>
</comment>
<name>A0A2M7VL30_9BACT</name>
<evidence type="ECO:0000256" key="9">
    <source>
        <dbReference type="RuleBase" id="RU004389"/>
    </source>
</evidence>
<dbReference type="InterPro" id="IPR015365">
    <property type="entry name" value="Elong-fact-P_C"/>
</dbReference>
<dbReference type="Pfam" id="PF09285">
    <property type="entry name" value="Elong-fact-P_C"/>
    <property type="match status" value="1"/>
</dbReference>
<dbReference type="UniPathway" id="UPA00345"/>
<comment type="pathway">
    <text evidence="2 7">Protein biosynthesis; polypeptide chain elongation.</text>
</comment>
<dbReference type="SUPFAM" id="SSF50249">
    <property type="entry name" value="Nucleic acid-binding proteins"/>
    <property type="match status" value="2"/>
</dbReference>
<dbReference type="InterPro" id="IPR012340">
    <property type="entry name" value="NA-bd_OB-fold"/>
</dbReference>
<dbReference type="PANTHER" id="PTHR30053:SF14">
    <property type="entry name" value="TRANSLATION ELONGATION FACTOR KOW-LIKE DOMAIN-CONTAINING PROTEIN"/>
    <property type="match status" value="1"/>
</dbReference>
<evidence type="ECO:0000256" key="3">
    <source>
        <dbReference type="ARBA" id="ARBA00009479"/>
    </source>
</evidence>
<dbReference type="NCBIfam" id="NF001810">
    <property type="entry name" value="PRK00529.1"/>
    <property type="match status" value="1"/>
</dbReference>
<dbReference type="CDD" id="cd05794">
    <property type="entry name" value="S1_EF-P_repeat_2"/>
    <property type="match status" value="1"/>
</dbReference>
<reference evidence="13" key="1">
    <citation type="submission" date="2017-09" db="EMBL/GenBank/DDBJ databases">
        <title>Depth-based differentiation of microbial function through sediment-hosted aquifers and enrichment of novel symbionts in the deep terrestrial subsurface.</title>
        <authorList>
            <person name="Probst A.J."/>
            <person name="Ladd B."/>
            <person name="Jarett J.K."/>
            <person name="Geller-Mcgrath D.E."/>
            <person name="Sieber C.M.K."/>
            <person name="Emerson J.B."/>
            <person name="Anantharaman K."/>
            <person name="Thomas B.C."/>
            <person name="Malmstrom R."/>
            <person name="Stieglmeier M."/>
            <person name="Klingl A."/>
            <person name="Woyke T."/>
            <person name="Ryan C.M."/>
            <person name="Banfield J.F."/>
        </authorList>
    </citation>
    <scope>NUCLEOTIDE SEQUENCE [LARGE SCALE GENOMIC DNA]</scope>
</reference>
<sequence length="187" mass="21448">MELSDLKKIGLIIKLDNKPFQILEFSHERTAQRQATVKTKLKNLITGQVLEKTFSSSDKIEEAEIKKEKTSFLYQKGDEYYFLNQENFEQFPLKKEILKEKTNFLKEGLESVILFFENQPLDLELPKKVDLKVISAPPAVRGDSANVPTKIVTLETGLELKAPIFIKTGDLVRVNTETGEYVERVLK</sequence>
<dbReference type="Proteomes" id="UP000231469">
    <property type="component" value="Unassembled WGS sequence"/>
</dbReference>
<dbReference type="InterPro" id="IPR008991">
    <property type="entry name" value="Translation_prot_SH3-like_sf"/>
</dbReference>
<dbReference type="GO" id="GO:0043043">
    <property type="term" value="P:peptide biosynthetic process"/>
    <property type="evidence" value="ECO:0007669"/>
    <property type="project" value="InterPro"/>
</dbReference>
<dbReference type="SMART" id="SM00841">
    <property type="entry name" value="Elong-fact-P_C"/>
    <property type="match status" value="1"/>
</dbReference>
<dbReference type="FunFam" id="2.30.30.30:FF:000003">
    <property type="entry name" value="Elongation factor P"/>
    <property type="match status" value="1"/>
</dbReference>
<dbReference type="FunFam" id="2.40.50.140:FF:000009">
    <property type="entry name" value="Elongation factor P"/>
    <property type="match status" value="1"/>
</dbReference>
<dbReference type="SUPFAM" id="SSF50104">
    <property type="entry name" value="Translation proteins SH3-like domain"/>
    <property type="match status" value="1"/>
</dbReference>
<dbReference type="InterPro" id="IPR020599">
    <property type="entry name" value="Transl_elong_fac_P/YeiP"/>
</dbReference>
<dbReference type="Gene3D" id="2.30.30.30">
    <property type="match status" value="1"/>
</dbReference>
<evidence type="ECO:0000256" key="7">
    <source>
        <dbReference type="HAMAP-Rule" id="MF_00141"/>
    </source>
</evidence>
<dbReference type="InterPro" id="IPR001059">
    <property type="entry name" value="Transl_elong_P/YeiP_cen"/>
</dbReference>
<keyword evidence="5 7" id="KW-0251">Elongation factor</keyword>
<proteinExistence type="inferred from homology"/>
<evidence type="ECO:0000259" key="11">
    <source>
        <dbReference type="SMART" id="SM01185"/>
    </source>
</evidence>
<evidence type="ECO:0000256" key="5">
    <source>
        <dbReference type="ARBA" id="ARBA00022768"/>
    </source>
</evidence>
<dbReference type="PIRSF" id="PIRSF005901">
    <property type="entry name" value="EF-P"/>
    <property type="match status" value="1"/>
</dbReference>
<dbReference type="Pfam" id="PF01132">
    <property type="entry name" value="EFP"/>
    <property type="match status" value="1"/>
</dbReference>
<evidence type="ECO:0000256" key="2">
    <source>
        <dbReference type="ARBA" id="ARBA00004815"/>
    </source>
</evidence>
<dbReference type="Pfam" id="PF08207">
    <property type="entry name" value="EFP_N"/>
    <property type="match status" value="1"/>
</dbReference>
<dbReference type="InterPro" id="IPR011768">
    <property type="entry name" value="Transl_elongation_fac_P"/>
</dbReference>
<keyword evidence="4 7" id="KW-0963">Cytoplasm</keyword>
<keyword evidence="6 7" id="KW-0648">Protein biosynthesis</keyword>
<dbReference type="EMBL" id="PFPS01000010">
    <property type="protein sequence ID" value="PJA02541.1"/>
    <property type="molecule type" value="Genomic_DNA"/>
</dbReference>
<comment type="subcellular location">
    <subcellularLocation>
        <location evidence="1 7">Cytoplasm</location>
    </subcellularLocation>
</comment>
<dbReference type="InterPro" id="IPR013185">
    <property type="entry name" value="Transl_elong_KOW-like"/>
</dbReference>
<evidence type="ECO:0000256" key="8">
    <source>
        <dbReference type="NCBIfam" id="TIGR00038"/>
    </source>
</evidence>
<dbReference type="InterPro" id="IPR014722">
    <property type="entry name" value="Rib_uL2_dom2"/>
</dbReference>
<feature type="domain" description="Translation elongation factor P/YeiP central" evidence="11">
    <location>
        <begin position="67"/>
        <end position="121"/>
    </location>
</feature>
<evidence type="ECO:0000256" key="1">
    <source>
        <dbReference type="ARBA" id="ARBA00004496"/>
    </source>
</evidence>
<dbReference type="GO" id="GO:0005829">
    <property type="term" value="C:cytosol"/>
    <property type="evidence" value="ECO:0007669"/>
    <property type="project" value="UniProtKB-ARBA"/>
</dbReference>
<dbReference type="NCBIfam" id="TIGR00038">
    <property type="entry name" value="efp"/>
    <property type="match status" value="1"/>
</dbReference>
<dbReference type="SMART" id="SM01185">
    <property type="entry name" value="EFP"/>
    <property type="match status" value="1"/>
</dbReference>
<dbReference type="AlphaFoldDB" id="A0A2M7VL30"/>
<comment type="function">
    <text evidence="7">Involved in peptide bond synthesis. Stimulates efficient translation and peptide-bond synthesis on native or reconstituted 70S ribosomes in vitro. Probably functions indirectly by altering the affinity of the ribosome for aminoacyl-tRNA, thus increasing their reactivity as acceptors for peptidyl transferase.</text>
</comment>
<dbReference type="FunFam" id="2.40.50.140:FF:000004">
    <property type="entry name" value="Elongation factor P"/>
    <property type="match status" value="1"/>
</dbReference>
<evidence type="ECO:0000256" key="4">
    <source>
        <dbReference type="ARBA" id="ARBA00022490"/>
    </source>
</evidence>
<organism evidence="12 13">
    <name type="scientific">bacterium (Candidatus Gribaldobacteria) CG_4_10_14_0_2_um_filter_36_18</name>
    <dbReference type="NCBI Taxonomy" id="2014264"/>
    <lineage>
        <taxon>Bacteria</taxon>
        <taxon>Candidatus Gribaldobacteria</taxon>
    </lineage>
</organism>
<dbReference type="GO" id="GO:0003746">
    <property type="term" value="F:translation elongation factor activity"/>
    <property type="evidence" value="ECO:0007669"/>
    <property type="project" value="UniProtKB-UniRule"/>
</dbReference>
<evidence type="ECO:0000313" key="12">
    <source>
        <dbReference type="EMBL" id="PJA02541.1"/>
    </source>
</evidence>
<evidence type="ECO:0000259" key="10">
    <source>
        <dbReference type="SMART" id="SM00841"/>
    </source>
</evidence>
<comment type="similarity">
    <text evidence="3 7 9">Belongs to the elongation factor P family.</text>
</comment>
<feature type="domain" description="Elongation factor P C-terminal" evidence="10">
    <location>
        <begin position="129"/>
        <end position="184"/>
    </location>
</feature>